<evidence type="ECO:0000313" key="1">
    <source>
        <dbReference type="EMBL" id="KDO42999.1"/>
    </source>
</evidence>
<dbReference type="Proteomes" id="UP000027120">
    <property type="component" value="Unassembled WGS sequence"/>
</dbReference>
<keyword evidence="2" id="KW-1185">Reference proteome</keyword>
<dbReference type="AlphaFoldDB" id="A0A067DJ29"/>
<gene>
    <name evidence="1" type="ORF">CISIN_1g0372512mg</name>
</gene>
<sequence length="40" mass="4590">TVVWRALKTINLNPTLDKNPWIDEIDNFPVQVPQDAPIAF</sequence>
<dbReference type="STRING" id="2711.A0A067DJ29"/>
<proteinExistence type="predicted"/>
<accession>A0A067DJ29</accession>
<organism evidence="1 2">
    <name type="scientific">Citrus sinensis</name>
    <name type="common">Sweet orange</name>
    <name type="synonym">Citrus aurantium var. sinensis</name>
    <dbReference type="NCBI Taxonomy" id="2711"/>
    <lineage>
        <taxon>Eukaryota</taxon>
        <taxon>Viridiplantae</taxon>
        <taxon>Streptophyta</taxon>
        <taxon>Embryophyta</taxon>
        <taxon>Tracheophyta</taxon>
        <taxon>Spermatophyta</taxon>
        <taxon>Magnoliopsida</taxon>
        <taxon>eudicotyledons</taxon>
        <taxon>Gunneridae</taxon>
        <taxon>Pentapetalae</taxon>
        <taxon>rosids</taxon>
        <taxon>malvids</taxon>
        <taxon>Sapindales</taxon>
        <taxon>Rutaceae</taxon>
        <taxon>Aurantioideae</taxon>
        <taxon>Citrus</taxon>
    </lineage>
</organism>
<protein>
    <submittedName>
        <fullName evidence="1">Uncharacterized protein</fullName>
    </submittedName>
</protein>
<reference evidence="1 2" key="1">
    <citation type="submission" date="2014-04" db="EMBL/GenBank/DDBJ databases">
        <authorList>
            <consortium name="International Citrus Genome Consortium"/>
            <person name="Gmitter F."/>
            <person name="Chen C."/>
            <person name="Farmerie W."/>
            <person name="Harkins T."/>
            <person name="Desany B."/>
            <person name="Mohiuddin M."/>
            <person name="Kodira C."/>
            <person name="Borodovsky M."/>
            <person name="Lomsadze A."/>
            <person name="Burns P."/>
            <person name="Jenkins J."/>
            <person name="Prochnik S."/>
            <person name="Shu S."/>
            <person name="Chapman J."/>
            <person name="Pitluck S."/>
            <person name="Schmutz J."/>
            <person name="Rokhsar D."/>
        </authorList>
    </citation>
    <scope>NUCLEOTIDE SEQUENCE</scope>
</reference>
<name>A0A067DJ29_CITSI</name>
<feature type="non-terminal residue" evidence="1">
    <location>
        <position position="1"/>
    </location>
</feature>
<dbReference type="EMBL" id="KK785417">
    <property type="protein sequence ID" value="KDO42999.1"/>
    <property type="molecule type" value="Genomic_DNA"/>
</dbReference>
<evidence type="ECO:0000313" key="2">
    <source>
        <dbReference type="Proteomes" id="UP000027120"/>
    </source>
</evidence>